<gene>
    <name evidence="2" type="ORF">KIPB_016750</name>
</gene>
<feature type="compositionally biased region" description="Basic and acidic residues" evidence="1">
    <location>
        <begin position="8"/>
        <end position="22"/>
    </location>
</feature>
<protein>
    <submittedName>
        <fullName evidence="2">Uncharacterized protein</fullName>
    </submittedName>
</protein>
<accession>A0A391P343</accession>
<organism evidence="2 3">
    <name type="scientific">Kipferlia bialata</name>
    <dbReference type="NCBI Taxonomy" id="797122"/>
    <lineage>
        <taxon>Eukaryota</taxon>
        <taxon>Metamonada</taxon>
        <taxon>Carpediemonas-like organisms</taxon>
        <taxon>Kipferlia</taxon>
    </lineage>
</organism>
<evidence type="ECO:0000256" key="1">
    <source>
        <dbReference type="SAM" id="MobiDB-lite"/>
    </source>
</evidence>
<comment type="caution">
    <text evidence="2">The sequence shown here is derived from an EMBL/GenBank/DDBJ whole genome shotgun (WGS) entry which is preliminary data.</text>
</comment>
<reference evidence="2 3" key="1">
    <citation type="journal article" date="2018" name="PLoS ONE">
        <title>The draft genome of Kipferlia bialata reveals reductive genome evolution in fornicate parasites.</title>
        <authorList>
            <person name="Tanifuji G."/>
            <person name="Takabayashi S."/>
            <person name="Kume K."/>
            <person name="Takagi M."/>
            <person name="Nakayama T."/>
            <person name="Kamikawa R."/>
            <person name="Inagaki Y."/>
            <person name="Hashimoto T."/>
        </authorList>
    </citation>
    <scope>NUCLEOTIDE SEQUENCE [LARGE SCALE GENOMIC DNA]</scope>
    <source>
        <strain evidence="2">NY0173</strain>
    </source>
</reference>
<sequence>MMDEEDEHTQMGKKDKGKKDETSINGHF</sequence>
<dbReference type="EMBL" id="BDIP01010535">
    <property type="protein sequence ID" value="GCA65278.1"/>
    <property type="molecule type" value="Genomic_DNA"/>
</dbReference>
<keyword evidence="3" id="KW-1185">Reference proteome</keyword>
<name>A0A391P343_9EUKA</name>
<evidence type="ECO:0000313" key="3">
    <source>
        <dbReference type="Proteomes" id="UP000265618"/>
    </source>
</evidence>
<dbReference type="Proteomes" id="UP000265618">
    <property type="component" value="Unassembled WGS sequence"/>
</dbReference>
<dbReference type="AlphaFoldDB" id="A0A391P343"/>
<evidence type="ECO:0000313" key="2">
    <source>
        <dbReference type="EMBL" id="GCA65278.1"/>
    </source>
</evidence>
<proteinExistence type="predicted"/>
<feature type="non-terminal residue" evidence="2">
    <location>
        <position position="1"/>
    </location>
</feature>
<feature type="region of interest" description="Disordered" evidence="1">
    <location>
        <begin position="1"/>
        <end position="28"/>
    </location>
</feature>